<evidence type="ECO:0000313" key="8">
    <source>
        <dbReference type="EMBL" id="ABD09794.1"/>
    </source>
</evidence>
<feature type="compositionally biased region" description="Basic residues" evidence="5">
    <location>
        <begin position="170"/>
        <end position="181"/>
    </location>
</feature>
<dbReference type="PROSITE" id="PS51898">
    <property type="entry name" value="TYR_RECOMBINASE"/>
    <property type="match status" value="1"/>
</dbReference>
<dbReference type="Gene3D" id="1.10.150.130">
    <property type="match status" value="1"/>
</dbReference>
<evidence type="ECO:0000256" key="1">
    <source>
        <dbReference type="ARBA" id="ARBA00022908"/>
    </source>
</evidence>
<keyword evidence="3" id="KW-0233">DNA recombination</keyword>
<proteinExistence type="predicted"/>
<evidence type="ECO:0000256" key="4">
    <source>
        <dbReference type="PROSITE-ProRule" id="PRU01248"/>
    </source>
</evidence>
<feature type="domain" description="Core-binding (CB)" evidence="7">
    <location>
        <begin position="78"/>
        <end position="217"/>
    </location>
</feature>
<dbReference type="InterPro" id="IPR010998">
    <property type="entry name" value="Integrase_recombinase_N"/>
</dbReference>
<feature type="region of interest" description="Disordered" evidence="5">
    <location>
        <begin position="164"/>
        <end position="195"/>
    </location>
</feature>
<dbReference type="GO" id="GO:0015074">
    <property type="term" value="P:DNA integration"/>
    <property type="evidence" value="ECO:0007669"/>
    <property type="project" value="UniProtKB-KW"/>
</dbReference>
<dbReference type="STRING" id="106370.Francci3_0407"/>
<evidence type="ECO:0000259" key="7">
    <source>
        <dbReference type="PROSITE" id="PS51900"/>
    </source>
</evidence>
<dbReference type="CDD" id="cd01189">
    <property type="entry name" value="INT_ICEBs1_C_like"/>
    <property type="match status" value="1"/>
</dbReference>
<dbReference type="eggNOG" id="COG0582">
    <property type="taxonomic scope" value="Bacteria"/>
</dbReference>
<reference evidence="8 9" key="1">
    <citation type="journal article" date="2007" name="Genome Res.">
        <title>Genome characteristics of facultatively symbiotic Frankia sp. strains reflect host range and host plant biogeography.</title>
        <authorList>
            <person name="Normand P."/>
            <person name="Lapierre P."/>
            <person name="Tisa L.S."/>
            <person name="Gogarten J.P."/>
            <person name="Alloisio N."/>
            <person name="Bagnarol E."/>
            <person name="Bassi C.A."/>
            <person name="Berry A.M."/>
            <person name="Bickhart D.M."/>
            <person name="Choisne N."/>
            <person name="Couloux A."/>
            <person name="Cournoyer B."/>
            <person name="Cruveiller S."/>
            <person name="Daubin V."/>
            <person name="Demange N."/>
            <person name="Francino M.P."/>
            <person name="Goltsman E."/>
            <person name="Huang Y."/>
            <person name="Kopp O.R."/>
            <person name="Labarre L."/>
            <person name="Lapidus A."/>
            <person name="Lavire C."/>
            <person name="Marechal J."/>
            <person name="Martinez M."/>
            <person name="Mastronunzio J.E."/>
            <person name="Mullin B.C."/>
            <person name="Niemann J."/>
            <person name="Pujic P."/>
            <person name="Rawnsley T."/>
            <person name="Rouy Z."/>
            <person name="Schenowitz C."/>
            <person name="Sellstedt A."/>
            <person name="Tavares F."/>
            <person name="Tomkins J.P."/>
            <person name="Vallenet D."/>
            <person name="Valverde C."/>
            <person name="Wall L.G."/>
            <person name="Wang Y."/>
            <person name="Medigue C."/>
            <person name="Benson D.R."/>
        </authorList>
    </citation>
    <scope>NUCLEOTIDE SEQUENCE [LARGE SCALE GENOMIC DNA]</scope>
    <source>
        <strain evidence="9">DSM 45818 / CECT 9043 / CcI3</strain>
    </source>
</reference>
<dbReference type="GO" id="GO:0003677">
    <property type="term" value="F:DNA binding"/>
    <property type="evidence" value="ECO:0007669"/>
    <property type="project" value="UniProtKB-UniRule"/>
</dbReference>
<dbReference type="InterPro" id="IPR002104">
    <property type="entry name" value="Integrase_catalytic"/>
</dbReference>
<evidence type="ECO:0000313" key="9">
    <source>
        <dbReference type="Proteomes" id="UP000001937"/>
    </source>
</evidence>
<dbReference type="InterPro" id="IPR011010">
    <property type="entry name" value="DNA_brk_join_enz"/>
</dbReference>
<dbReference type="Gene3D" id="1.10.443.10">
    <property type="entry name" value="Intergrase catalytic core"/>
    <property type="match status" value="1"/>
</dbReference>
<dbReference type="PANTHER" id="PTHR30349">
    <property type="entry name" value="PHAGE INTEGRASE-RELATED"/>
    <property type="match status" value="1"/>
</dbReference>
<dbReference type="Pfam" id="PF00589">
    <property type="entry name" value="Phage_integrase"/>
    <property type="match status" value="1"/>
</dbReference>
<dbReference type="InterPro" id="IPR013762">
    <property type="entry name" value="Integrase-like_cat_sf"/>
</dbReference>
<dbReference type="InterPro" id="IPR004107">
    <property type="entry name" value="Integrase_SAM-like_N"/>
</dbReference>
<gene>
    <name evidence="8" type="ordered locus">Francci3_0407</name>
</gene>
<feature type="region of interest" description="Disordered" evidence="5">
    <location>
        <begin position="1"/>
        <end position="24"/>
    </location>
</feature>
<evidence type="ECO:0000256" key="5">
    <source>
        <dbReference type="SAM" id="MobiDB-lite"/>
    </source>
</evidence>
<evidence type="ECO:0000256" key="2">
    <source>
        <dbReference type="ARBA" id="ARBA00023125"/>
    </source>
</evidence>
<dbReference type="InterPro" id="IPR044068">
    <property type="entry name" value="CB"/>
</dbReference>
<dbReference type="EMBL" id="CP000249">
    <property type="protein sequence ID" value="ABD09794.1"/>
    <property type="molecule type" value="Genomic_DNA"/>
</dbReference>
<feature type="domain" description="Tyr recombinase" evidence="6">
    <location>
        <begin position="238"/>
        <end position="478"/>
    </location>
</feature>
<dbReference type="PANTHER" id="PTHR30349:SF91">
    <property type="entry name" value="INTA PROTEIN"/>
    <property type="match status" value="1"/>
</dbReference>
<dbReference type="InterPro" id="IPR050090">
    <property type="entry name" value="Tyrosine_recombinase_XerCD"/>
</dbReference>
<dbReference type="AlphaFoldDB" id="Q2JFZ8"/>
<name>Q2JFZ8_FRACC</name>
<organism evidence="8 9">
    <name type="scientific">Frankia casuarinae (strain DSM 45818 / CECT 9043 / HFP020203 / CcI3)</name>
    <dbReference type="NCBI Taxonomy" id="106370"/>
    <lineage>
        <taxon>Bacteria</taxon>
        <taxon>Bacillati</taxon>
        <taxon>Actinomycetota</taxon>
        <taxon>Actinomycetes</taxon>
        <taxon>Frankiales</taxon>
        <taxon>Frankiaceae</taxon>
        <taxon>Frankia</taxon>
    </lineage>
</organism>
<accession>Q2JFZ8</accession>
<dbReference type="GO" id="GO:0006310">
    <property type="term" value="P:DNA recombination"/>
    <property type="evidence" value="ECO:0007669"/>
    <property type="project" value="UniProtKB-KW"/>
</dbReference>
<keyword evidence="9" id="KW-1185">Reference proteome</keyword>
<evidence type="ECO:0000259" key="6">
    <source>
        <dbReference type="PROSITE" id="PS51898"/>
    </source>
</evidence>
<dbReference type="HOGENOM" id="CLU_027562_17_1_11"/>
<dbReference type="PROSITE" id="PS51900">
    <property type="entry name" value="CB"/>
    <property type="match status" value="1"/>
</dbReference>
<dbReference type="KEGG" id="fra:Francci3_0407"/>
<dbReference type="Pfam" id="PF14659">
    <property type="entry name" value="Phage_int_SAM_3"/>
    <property type="match status" value="1"/>
</dbReference>
<dbReference type="PhylomeDB" id="Q2JFZ8"/>
<dbReference type="SUPFAM" id="SSF56349">
    <property type="entry name" value="DNA breaking-rejoining enzymes"/>
    <property type="match status" value="1"/>
</dbReference>
<evidence type="ECO:0000256" key="3">
    <source>
        <dbReference type="ARBA" id="ARBA00023172"/>
    </source>
</evidence>
<dbReference type="Proteomes" id="UP000001937">
    <property type="component" value="Chromosome"/>
</dbReference>
<keyword evidence="2 4" id="KW-0238">DNA-binding</keyword>
<sequence>MARRQPPGRGLMAEGKGSRRGNGEGSIYRYRNGWAGQISMPDGTRPTFYGKTKDDVRGKIIAALRAVQDGVPLVTTRMTVAEYLDQWVTIVLPSRVVAGTLAESTAESYADQVRLHITPILGRHELRKLSTAHVRHWMTRKLTEPSSAGLAQCAAWEAEAARKAAERAKEKKTRPARRATAQKKAPAPSERKPVKPLSARSVRYLLVILTAALNDAVREELLTRNVAALVQPPRKADAPIRALTEEEARRVVAVALVDRMSALWLVLLALGLRKGEALALRWDALDLDAGTVAVVRKQRRRKAGIDPETGRQRWELVEEEALKTKGSKAVLALPDMVVTMLREHRWRQDDAKADLSAKADQAEKDLAALAAQNLPEGVSGTPADLKVIRWEDPGLVFTTALGRKVDPRNVNRWWDAVCERAEVRHTRVHDLRHTAATMLFRAGVDLNEIRALLRHTRLGTTADIYVDVLADVRRGTARSMDDILTRLRNPTTATESEADEGAA</sequence>
<keyword evidence="1" id="KW-0229">DNA integration</keyword>
<protein>
    <submittedName>
        <fullName evidence="8">Phage integrase</fullName>
    </submittedName>
</protein>